<dbReference type="InterPro" id="IPR011333">
    <property type="entry name" value="SKP1/BTB/POZ_sf"/>
</dbReference>
<sequence>MRIPFPFWKLVQIPLSSSKSYTLVLQDDPRVVEYVVRYLHWGVSYVYHAKQPSSNTMLKKRKLATESRMDTQSKNMGTQSKSPAPGRDLSLVAIYFFTRLYALAKRLEADGLRRACRDAIARALSVDMDRASLMRAIKEMYTCFDESDQVLQDTVVSVALKNLLRLPAHKGEGGRKSTLKDVLDATASFCRDLSIELVKATPQHDEKRRH</sequence>
<gene>
    <name evidence="2" type="ORF">ASPACDRAFT_41023</name>
</gene>
<reference evidence="3" key="1">
    <citation type="journal article" date="2017" name="Genome Biol.">
        <title>Comparative genomics reveals high biological diversity and specific adaptations in the industrially and medically important fungal genus Aspergillus.</title>
        <authorList>
            <person name="de Vries R.P."/>
            <person name="Riley R."/>
            <person name="Wiebenga A."/>
            <person name="Aguilar-Osorio G."/>
            <person name="Amillis S."/>
            <person name="Uchima C.A."/>
            <person name="Anderluh G."/>
            <person name="Asadollahi M."/>
            <person name="Askin M."/>
            <person name="Barry K."/>
            <person name="Battaglia E."/>
            <person name="Bayram O."/>
            <person name="Benocci T."/>
            <person name="Braus-Stromeyer S.A."/>
            <person name="Caldana C."/>
            <person name="Canovas D."/>
            <person name="Cerqueira G.C."/>
            <person name="Chen F."/>
            <person name="Chen W."/>
            <person name="Choi C."/>
            <person name="Clum A."/>
            <person name="Dos Santos R.A."/>
            <person name="Damasio A.R."/>
            <person name="Diallinas G."/>
            <person name="Emri T."/>
            <person name="Fekete E."/>
            <person name="Flipphi M."/>
            <person name="Freyberg S."/>
            <person name="Gallo A."/>
            <person name="Gournas C."/>
            <person name="Habgood R."/>
            <person name="Hainaut M."/>
            <person name="Harispe M.L."/>
            <person name="Henrissat B."/>
            <person name="Hilden K.S."/>
            <person name="Hope R."/>
            <person name="Hossain A."/>
            <person name="Karabika E."/>
            <person name="Karaffa L."/>
            <person name="Karanyi Z."/>
            <person name="Krasevec N."/>
            <person name="Kuo A."/>
            <person name="Kusch H."/>
            <person name="LaButti K."/>
            <person name="Lagendijk E.L."/>
            <person name="Lapidus A."/>
            <person name="Levasseur A."/>
            <person name="Lindquist E."/>
            <person name="Lipzen A."/>
            <person name="Logrieco A.F."/>
            <person name="MacCabe A."/>
            <person name="Maekelae M.R."/>
            <person name="Malavazi I."/>
            <person name="Melin P."/>
            <person name="Meyer V."/>
            <person name="Mielnichuk N."/>
            <person name="Miskei M."/>
            <person name="Molnar A.P."/>
            <person name="Mule G."/>
            <person name="Ngan C.Y."/>
            <person name="Orejas M."/>
            <person name="Orosz E."/>
            <person name="Ouedraogo J.P."/>
            <person name="Overkamp K.M."/>
            <person name="Park H.-S."/>
            <person name="Perrone G."/>
            <person name="Piumi F."/>
            <person name="Punt P.J."/>
            <person name="Ram A.F."/>
            <person name="Ramon A."/>
            <person name="Rauscher S."/>
            <person name="Record E."/>
            <person name="Riano-Pachon D.M."/>
            <person name="Robert V."/>
            <person name="Roehrig J."/>
            <person name="Ruller R."/>
            <person name="Salamov A."/>
            <person name="Salih N.S."/>
            <person name="Samson R.A."/>
            <person name="Sandor E."/>
            <person name="Sanguinetti M."/>
            <person name="Schuetze T."/>
            <person name="Sepcic K."/>
            <person name="Shelest E."/>
            <person name="Sherlock G."/>
            <person name="Sophianopoulou V."/>
            <person name="Squina F.M."/>
            <person name="Sun H."/>
            <person name="Susca A."/>
            <person name="Todd R.B."/>
            <person name="Tsang A."/>
            <person name="Unkles S.E."/>
            <person name="van de Wiele N."/>
            <person name="van Rossen-Uffink D."/>
            <person name="Oliveira J.V."/>
            <person name="Vesth T.C."/>
            <person name="Visser J."/>
            <person name="Yu J.-H."/>
            <person name="Zhou M."/>
            <person name="Andersen M.R."/>
            <person name="Archer D.B."/>
            <person name="Baker S.E."/>
            <person name="Benoit I."/>
            <person name="Brakhage A.A."/>
            <person name="Braus G.H."/>
            <person name="Fischer R."/>
            <person name="Frisvad J.C."/>
            <person name="Goldman G.H."/>
            <person name="Houbraken J."/>
            <person name="Oakley B."/>
            <person name="Pocsi I."/>
            <person name="Scazzocchio C."/>
            <person name="Seiboth B."/>
            <person name="vanKuyk P.A."/>
            <person name="Wortman J."/>
            <person name="Dyer P.S."/>
            <person name="Grigoriev I.V."/>
        </authorList>
    </citation>
    <scope>NUCLEOTIDE SEQUENCE [LARGE SCALE GENOMIC DNA]</scope>
    <source>
        <strain evidence="3">ATCC 16872 / CBS 172.66 / WB 5094</strain>
    </source>
</reference>
<name>A0A1L9X1E8_ASPA1</name>
<dbReference type="AlphaFoldDB" id="A0A1L9X1E8"/>
<accession>A0A1L9X1E8</accession>
<dbReference type="OrthoDB" id="6359816at2759"/>
<dbReference type="VEuPathDB" id="FungiDB:ASPACDRAFT_41023"/>
<evidence type="ECO:0000313" key="2">
    <source>
        <dbReference type="EMBL" id="OJK02204.1"/>
    </source>
</evidence>
<dbReference type="RefSeq" id="XP_020058543.1">
    <property type="nucleotide sequence ID" value="XM_020200868.1"/>
</dbReference>
<dbReference type="GeneID" id="30974682"/>
<evidence type="ECO:0000256" key="1">
    <source>
        <dbReference type="SAM" id="MobiDB-lite"/>
    </source>
</evidence>
<protein>
    <recommendedName>
        <fullName evidence="4">BTB domain-containing protein</fullName>
    </recommendedName>
</protein>
<proteinExistence type="predicted"/>
<evidence type="ECO:0008006" key="4">
    <source>
        <dbReference type="Google" id="ProtNLM"/>
    </source>
</evidence>
<dbReference type="Gene3D" id="3.30.710.10">
    <property type="entry name" value="Potassium Channel Kv1.1, Chain A"/>
    <property type="match status" value="1"/>
</dbReference>
<feature type="compositionally biased region" description="Polar residues" evidence="1">
    <location>
        <begin position="72"/>
        <end position="82"/>
    </location>
</feature>
<keyword evidence="3" id="KW-1185">Reference proteome</keyword>
<evidence type="ECO:0000313" key="3">
    <source>
        <dbReference type="Proteomes" id="UP000184546"/>
    </source>
</evidence>
<feature type="region of interest" description="Disordered" evidence="1">
    <location>
        <begin position="63"/>
        <end position="84"/>
    </location>
</feature>
<dbReference type="EMBL" id="KV878973">
    <property type="protein sequence ID" value="OJK02204.1"/>
    <property type="molecule type" value="Genomic_DNA"/>
</dbReference>
<organism evidence="2 3">
    <name type="scientific">Aspergillus aculeatus (strain ATCC 16872 / CBS 172.66 / WB 5094)</name>
    <dbReference type="NCBI Taxonomy" id="690307"/>
    <lineage>
        <taxon>Eukaryota</taxon>
        <taxon>Fungi</taxon>
        <taxon>Dikarya</taxon>
        <taxon>Ascomycota</taxon>
        <taxon>Pezizomycotina</taxon>
        <taxon>Eurotiomycetes</taxon>
        <taxon>Eurotiomycetidae</taxon>
        <taxon>Eurotiales</taxon>
        <taxon>Aspergillaceae</taxon>
        <taxon>Aspergillus</taxon>
        <taxon>Aspergillus subgen. Circumdati</taxon>
    </lineage>
</organism>
<dbReference type="Proteomes" id="UP000184546">
    <property type="component" value="Unassembled WGS sequence"/>
</dbReference>